<evidence type="ECO:0000256" key="7">
    <source>
        <dbReference type="RuleBase" id="RU003835"/>
    </source>
</evidence>
<dbReference type="AlphaFoldDB" id="A0A1H9LWG1"/>
<dbReference type="PANTHER" id="PTHR21060:SF3">
    <property type="entry name" value="BUTYRATE KINASE 2-RELATED"/>
    <property type="match status" value="1"/>
</dbReference>
<evidence type="ECO:0000313" key="8">
    <source>
        <dbReference type="EMBL" id="SER15535.1"/>
    </source>
</evidence>
<keyword evidence="1 6" id="KW-0963">Cytoplasm</keyword>
<comment type="similarity">
    <text evidence="6 7">Belongs to the acetokinase family.</text>
</comment>
<keyword evidence="3 6" id="KW-0547">Nucleotide-binding</keyword>
<dbReference type="Proteomes" id="UP000199687">
    <property type="component" value="Unassembled WGS sequence"/>
</dbReference>
<dbReference type="GO" id="GO:0047761">
    <property type="term" value="F:butyrate kinase activity"/>
    <property type="evidence" value="ECO:0007669"/>
    <property type="project" value="UniProtKB-UniRule"/>
</dbReference>
<name>A0A1H9LWG1_9BACI</name>
<keyword evidence="4 6" id="KW-0418">Kinase</keyword>
<comment type="subcellular location">
    <subcellularLocation>
        <location evidence="6">Cytoplasm</location>
    </subcellularLocation>
</comment>
<dbReference type="Pfam" id="PF00871">
    <property type="entry name" value="Acetate_kinase"/>
    <property type="match status" value="1"/>
</dbReference>
<keyword evidence="2 6" id="KW-0808">Transferase</keyword>
<evidence type="ECO:0000256" key="3">
    <source>
        <dbReference type="ARBA" id="ARBA00022741"/>
    </source>
</evidence>
<dbReference type="GO" id="GO:0006083">
    <property type="term" value="P:acetate metabolic process"/>
    <property type="evidence" value="ECO:0007669"/>
    <property type="project" value="TreeGrafter"/>
</dbReference>
<sequence length="358" mass="39853">MSNKQIFRILVINPLVHSTKIAIYENDRNIFEQNIQLNDQKSDIYDQIECRKNAIVDTIIDLGLNLSSLDAVCGRGGLLRPISGGTYLINEKMILDLQNEVNGKHVSNLGAILAYQIANNLNIHSFIVDPVVVDEMSPIAKSTGLPEIKRKSIFHALNQKFTAMELAKQLNKTYEEINVISAHIDGGVTVGAHRRGEVIDVNNGFDGEGPFSFERSGSLPNNELINLSSHASMSEHQLKQKLIHHSGLKAYLDVKKMDEVKTLVRQKDKKAMEVIEVMAYQIAKEIGKMAAVLEGNVDGIILTGNLAEISFLNEHIIRRVSWIADVYTFPGESTLLALARGTLRVLQGREQAKEYEIV</sequence>
<dbReference type="PANTHER" id="PTHR21060">
    <property type="entry name" value="ACETATE KINASE"/>
    <property type="match status" value="1"/>
</dbReference>
<dbReference type="EMBL" id="FOGL01000001">
    <property type="protein sequence ID" value="SER15535.1"/>
    <property type="molecule type" value="Genomic_DNA"/>
</dbReference>
<comment type="catalytic activity">
    <reaction evidence="6">
        <text>butanoate + ATP = butanoyl phosphate + ADP</text>
        <dbReference type="Rhea" id="RHEA:13585"/>
        <dbReference type="ChEBI" id="CHEBI:17968"/>
        <dbReference type="ChEBI" id="CHEBI:30616"/>
        <dbReference type="ChEBI" id="CHEBI:58079"/>
        <dbReference type="ChEBI" id="CHEBI:456216"/>
        <dbReference type="EC" id="2.7.2.7"/>
    </reaction>
</comment>
<dbReference type="NCBIfam" id="TIGR02707">
    <property type="entry name" value="butyr_kinase"/>
    <property type="match status" value="1"/>
</dbReference>
<evidence type="ECO:0000313" key="9">
    <source>
        <dbReference type="Proteomes" id="UP000199687"/>
    </source>
</evidence>
<dbReference type="InterPro" id="IPR000890">
    <property type="entry name" value="Aliphatic_acid_kin_short-chain"/>
</dbReference>
<dbReference type="CDD" id="cd24011">
    <property type="entry name" value="ASKHA_NBD_BK"/>
    <property type="match status" value="1"/>
</dbReference>
<protein>
    <recommendedName>
        <fullName evidence="6">Probable butyrate kinase</fullName>
        <shortName evidence="6">BK</shortName>
        <ecNumber evidence="6">2.7.2.7</ecNumber>
    </recommendedName>
    <alternativeName>
        <fullName evidence="6">Branched-chain carboxylic acid kinase</fullName>
    </alternativeName>
</protein>
<evidence type="ECO:0000256" key="6">
    <source>
        <dbReference type="HAMAP-Rule" id="MF_00542"/>
    </source>
</evidence>
<keyword evidence="5 6" id="KW-0067">ATP-binding</keyword>
<dbReference type="GO" id="GO:0005737">
    <property type="term" value="C:cytoplasm"/>
    <property type="evidence" value="ECO:0007669"/>
    <property type="project" value="UniProtKB-SubCell"/>
</dbReference>
<dbReference type="PIRSF" id="PIRSF036458">
    <property type="entry name" value="Butyrate_kin"/>
    <property type="match status" value="1"/>
</dbReference>
<dbReference type="InterPro" id="IPR011245">
    <property type="entry name" value="Butyrate_kin"/>
</dbReference>
<dbReference type="GO" id="GO:0008776">
    <property type="term" value="F:acetate kinase activity"/>
    <property type="evidence" value="ECO:0007669"/>
    <property type="project" value="TreeGrafter"/>
</dbReference>
<dbReference type="HAMAP" id="MF_00542">
    <property type="entry name" value="Butyrate_kinase"/>
    <property type="match status" value="1"/>
</dbReference>
<dbReference type="RefSeq" id="WP_089738485.1">
    <property type="nucleotide sequence ID" value="NZ_FOGL01000001.1"/>
</dbReference>
<dbReference type="SUPFAM" id="SSF53067">
    <property type="entry name" value="Actin-like ATPase domain"/>
    <property type="match status" value="2"/>
</dbReference>
<evidence type="ECO:0000256" key="4">
    <source>
        <dbReference type="ARBA" id="ARBA00022777"/>
    </source>
</evidence>
<reference evidence="8 9" key="1">
    <citation type="submission" date="2016-10" db="EMBL/GenBank/DDBJ databases">
        <authorList>
            <person name="de Groot N.N."/>
        </authorList>
    </citation>
    <scope>NUCLEOTIDE SEQUENCE [LARGE SCALE GENOMIC DNA]</scope>
    <source>
        <strain evidence="8 9">CGMCC 1.7727</strain>
    </source>
</reference>
<evidence type="ECO:0000256" key="1">
    <source>
        <dbReference type="ARBA" id="ARBA00022490"/>
    </source>
</evidence>
<evidence type="ECO:0000256" key="2">
    <source>
        <dbReference type="ARBA" id="ARBA00022679"/>
    </source>
</evidence>
<gene>
    <name evidence="6" type="primary">buk</name>
    <name evidence="8" type="ORF">SAMN04487944_101426</name>
</gene>
<dbReference type="PRINTS" id="PR00471">
    <property type="entry name" value="ACETATEKNASE"/>
</dbReference>
<keyword evidence="9" id="KW-1185">Reference proteome</keyword>
<proteinExistence type="inferred from homology"/>
<dbReference type="InterPro" id="IPR043129">
    <property type="entry name" value="ATPase_NBD"/>
</dbReference>
<organism evidence="8 9">
    <name type="scientific">Gracilibacillus ureilyticus</name>
    <dbReference type="NCBI Taxonomy" id="531814"/>
    <lineage>
        <taxon>Bacteria</taxon>
        <taxon>Bacillati</taxon>
        <taxon>Bacillota</taxon>
        <taxon>Bacilli</taxon>
        <taxon>Bacillales</taxon>
        <taxon>Bacillaceae</taxon>
        <taxon>Gracilibacillus</taxon>
    </lineage>
</organism>
<dbReference type="OrthoDB" id="9771859at2"/>
<dbReference type="EC" id="2.7.2.7" evidence="6"/>
<dbReference type="Gene3D" id="3.30.420.40">
    <property type="match status" value="2"/>
</dbReference>
<dbReference type="NCBIfam" id="NF002834">
    <property type="entry name" value="PRK03011.1-5"/>
    <property type="match status" value="1"/>
</dbReference>
<dbReference type="GO" id="GO:0005524">
    <property type="term" value="F:ATP binding"/>
    <property type="evidence" value="ECO:0007669"/>
    <property type="project" value="UniProtKB-KW"/>
</dbReference>
<evidence type="ECO:0000256" key="5">
    <source>
        <dbReference type="ARBA" id="ARBA00022840"/>
    </source>
</evidence>
<dbReference type="STRING" id="531814.SAMN04487944_101426"/>
<accession>A0A1H9LWG1</accession>